<evidence type="ECO:0000313" key="3">
    <source>
        <dbReference type="Proteomes" id="UP000275719"/>
    </source>
</evidence>
<protein>
    <submittedName>
        <fullName evidence="2">Uncharacterized protein</fullName>
    </submittedName>
</protein>
<dbReference type="EMBL" id="RQVQ01000009">
    <property type="protein sequence ID" value="RRJ91643.1"/>
    <property type="molecule type" value="Genomic_DNA"/>
</dbReference>
<dbReference type="AlphaFoldDB" id="A0A3P3WGI1"/>
<sequence>MKKLMFSALVCVAFAFSGFASNEEVKGEKTKINEQENIQVSEEKNFAEACYITITTTRKDGTTRTQEYYVSSSPFKTCEEAVADLNKKFKEAQEKQSNTISKS</sequence>
<reference evidence="2 3" key="1">
    <citation type="submission" date="2018-11" db="EMBL/GenBank/DDBJ databases">
        <title>Flavobacterium sp. nov., YIM 102701-2 draft genome.</title>
        <authorList>
            <person name="Li G."/>
            <person name="Jiang Y."/>
        </authorList>
    </citation>
    <scope>NUCLEOTIDE SEQUENCE [LARGE SCALE GENOMIC DNA]</scope>
    <source>
        <strain evidence="2 3">YIM 102701-2</strain>
    </source>
</reference>
<name>A0A3P3WGI1_9FLAO</name>
<proteinExistence type="predicted"/>
<organism evidence="2 3">
    <name type="scientific">Paenimyroides tangerinum</name>
    <dbReference type="NCBI Taxonomy" id="2488728"/>
    <lineage>
        <taxon>Bacteria</taxon>
        <taxon>Pseudomonadati</taxon>
        <taxon>Bacteroidota</taxon>
        <taxon>Flavobacteriia</taxon>
        <taxon>Flavobacteriales</taxon>
        <taxon>Flavobacteriaceae</taxon>
        <taxon>Paenimyroides</taxon>
    </lineage>
</organism>
<dbReference type="OrthoDB" id="1377303at2"/>
<feature type="chain" id="PRO_5018267180" evidence="1">
    <location>
        <begin position="23"/>
        <end position="103"/>
    </location>
</feature>
<keyword evidence="1" id="KW-0732">Signal</keyword>
<gene>
    <name evidence="2" type="ORF">EG240_05435</name>
</gene>
<evidence type="ECO:0000313" key="2">
    <source>
        <dbReference type="EMBL" id="RRJ91643.1"/>
    </source>
</evidence>
<accession>A0A3P3WGI1</accession>
<dbReference type="RefSeq" id="WP_125018247.1">
    <property type="nucleotide sequence ID" value="NZ_RQVQ01000009.1"/>
</dbReference>
<comment type="caution">
    <text evidence="2">The sequence shown here is derived from an EMBL/GenBank/DDBJ whole genome shotgun (WGS) entry which is preliminary data.</text>
</comment>
<dbReference type="Proteomes" id="UP000275719">
    <property type="component" value="Unassembled WGS sequence"/>
</dbReference>
<feature type="signal peptide" evidence="1">
    <location>
        <begin position="1"/>
        <end position="22"/>
    </location>
</feature>
<evidence type="ECO:0000256" key="1">
    <source>
        <dbReference type="SAM" id="SignalP"/>
    </source>
</evidence>
<keyword evidence="3" id="KW-1185">Reference proteome</keyword>